<dbReference type="EMBL" id="MSGO01000036">
    <property type="protein sequence ID" value="OLL14455.1"/>
    <property type="molecule type" value="Genomic_DNA"/>
</dbReference>
<sequence>MFARRGTEILSPSVQDVPVDDEPLISAIILEGLTGKSAQQTWFLLLRTVGITCPRQNRGVAMRATKVETCS</sequence>
<organism evidence="1 2">
    <name type="scientific">Actinomyces oris</name>
    <dbReference type="NCBI Taxonomy" id="544580"/>
    <lineage>
        <taxon>Bacteria</taxon>
        <taxon>Bacillati</taxon>
        <taxon>Actinomycetota</taxon>
        <taxon>Actinomycetes</taxon>
        <taxon>Actinomycetales</taxon>
        <taxon>Actinomycetaceae</taxon>
        <taxon>Actinomyces</taxon>
    </lineage>
</organism>
<gene>
    <name evidence="1" type="ORF">BKH32_08225</name>
</gene>
<evidence type="ECO:0000313" key="2">
    <source>
        <dbReference type="Proteomes" id="UP000185736"/>
    </source>
</evidence>
<protein>
    <recommendedName>
        <fullName evidence="3">Transposase</fullName>
    </recommendedName>
</protein>
<comment type="caution">
    <text evidence="1">The sequence shown here is derived from an EMBL/GenBank/DDBJ whole genome shotgun (WGS) entry which is preliminary data.</text>
</comment>
<accession>A0A1Q8I015</accession>
<evidence type="ECO:0000313" key="1">
    <source>
        <dbReference type="EMBL" id="OLL14455.1"/>
    </source>
</evidence>
<reference evidence="1 2" key="1">
    <citation type="submission" date="2016-12" db="EMBL/GenBank/DDBJ databases">
        <title>Genomic comparison of strains in the 'Actinomyces naeslundii' group.</title>
        <authorList>
            <person name="Mughal S.R."/>
            <person name="Do T."/>
            <person name="Gilbert S.C."/>
            <person name="Witherden E.A."/>
            <person name="Didelot X."/>
            <person name="Beighton D."/>
        </authorList>
    </citation>
    <scope>NUCLEOTIDE SEQUENCE [LARGE SCALE GENOMIC DNA]</scope>
    <source>
        <strain evidence="1 2">S64C</strain>
    </source>
</reference>
<evidence type="ECO:0008006" key="3">
    <source>
        <dbReference type="Google" id="ProtNLM"/>
    </source>
</evidence>
<dbReference type="AlphaFoldDB" id="A0A1Q8I015"/>
<name>A0A1Q8I015_9ACTO</name>
<proteinExistence type="predicted"/>
<dbReference type="Proteomes" id="UP000185736">
    <property type="component" value="Unassembled WGS sequence"/>
</dbReference>